<dbReference type="SUPFAM" id="SSF50729">
    <property type="entry name" value="PH domain-like"/>
    <property type="match status" value="1"/>
</dbReference>
<evidence type="ECO:0000256" key="1">
    <source>
        <dbReference type="SAM" id="MobiDB-lite"/>
    </source>
</evidence>
<feature type="compositionally biased region" description="Basic and acidic residues" evidence="1">
    <location>
        <begin position="43"/>
        <end position="63"/>
    </location>
</feature>
<evidence type="ECO:0000313" key="4">
    <source>
        <dbReference type="RefSeq" id="XP_022344117.1"/>
    </source>
</evidence>
<dbReference type="OrthoDB" id="6131104at2759"/>
<evidence type="ECO:0000313" key="3">
    <source>
        <dbReference type="RefSeq" id="XP_022344116.1"/>
    </source>
</evidence>
<evidence type="ECO:0000313" key="2">
    <source>
        <dbReference type="Proteomes" id="UP000694844"/>
    </source>
</evidence>
<dbReference type="Gene3D" id="2.30.29.30">
    <property type="entry name" value="Pleckstrin-homology domain (PH domain)/Phosphotyrosine-binding domain (PTB)"/>
    <property type="match status" value="1"/>
</dbReference>
<dbReference type="GeneID" id="111137115"/>
<dbReference type="AlphaFoldDB" id="A0A8B8EVW0"/>
<protein>
    <submittedName>
        <fullName evidence="3 4">Uncharacterized protein LOC111137115</fullName>
    </submittedName>
</protein>
<dbReference type="KEGG" id="cvn:111137115"/>
<dbReference type="InterPro" id="IPR011993">
    <property type="entry name" value="PH-like_dom_sf"/>
</dbReference>
<name>A0A8B8EVW0_CRAVI</name>
<dbReference type="Proteomes" id="UP000694844">
    <property type="component" value="Chromosome 5"/>
</dbReference>
<feature type="region of interest" description="Disordered" evidence="1">
    <location>
        <begin position="1"/>
        <end position="81"/>
    </location>
</feature>
<reference evidence="3 4" key="1">
    <citation type="submission" date="2025-04" db="UniProtKB">
        <authorList>
            <consortium name="RefSeq"/>
        </authorList>
    </citation>
    <scope>IDENTIFICATION</scope>
    <source>
        <tissue evidence="3 4">Whole sample</tissue>
    </source>
</reference>
<dbReference type="RefSeq" id="XP_022344116.1">
    <property type="nucleotide sequence ID" value="XM_022488408.1"/>
</dbReference>
<keyword evidence="2" id="KW-1185">Reference proteome</keyword>
<dbReference type="RefSeq" id="XP_022344117.1">
    <property type="nucleotide sequence ID" value="XM_022488409.1"/>
</dbReference>
<proteinExistence type="predicted"/>
<feature type="compositionally biased region" description="Polar residues" evidence="1">
    <location>
        <begin position="21"/>
        <end position="34"/>
    </location>
</feature>
<organism evidence="2 3">
    <name type="scientific">Crassostrea virginica</name>
    <name type="common">Eastern oyster</name>
    <dbReference type="NCBI Taxonomy" id="6565"/>
    <lineage>
        <taxon>Eukaryota</taxon>
        <taxon>Metazoa</taxon>
        <taxon>Spiralia</taxon>
        <taxon>Lophotrochozoa</taxon>
        <taxon>Mollusca</taxon>
        <taxon>Bivalvia</taxon>
        <taxon>Autobranchia</taxon>
        <taxon>Pteriomorphia</taxon>
        <taxon>Ostreida</taxon>
        <taxon>Ostreoidea</taxon>
        <taxon>Ostreidae</taxon>
        <taxon>Crassostrea</taxon>
    </lineage>
</organism>
<gene>
    <name evidence="3 4" type="primary">LOC111137115</name>
</gene>
<accession>A0A8B8EVW0</accession>
<sequence>MDGPEVDSINIPEYEDPGKSHGNQRNASLASNPVYSLATPNIREGELTVLHEAKMDRPEKDSTDIPEYEDPGKGYGNQRNALTSSPVYSLAKPLPDYELLSEASTVTSGETVAMEAGSNKTSGYEELGTVSGTPSQKGYEFVDAIQEGPHEYEMVSEIAKSKEKKRTPYEGLIKEYSFDVTVNQTPDVKELGLTSRYRLVLGNLCMILFPRMQFKSKEPIEPQPVYSWFYADIRRYSFSKQMREFAIYCGRSCPTPEKIICFRVKSDLVQLLQVVNEKTGGAFQAELANMKVKKRVCAVS</sequence>
<dbReference type="SMART" id="SM01244">
    <property type="entry name" value="IRS"/>
    <property type="match status" value="1"/>
</dbReference>